<sequence>MCTIELLDSRKRKKRSDVSVHHKRKRRLLPFVPSSDPDCRLQQMQSLAHALTSLNLEFSDDLTYPPGMAPRSANQAVMEYGGMQVLSKEDFETLGKCRAMAKSGECPPLVIVYDSCLGYTVEADDLIKDLTLIAEYAGDVDYIKNREDDDGDSMMSLLLTTDPATSLVICPDRRANIARFVSGINNHKPESRKKQNVKCVRYNVDGEVRVLLVATRDIVKGEKLFYDYNGYENEYPTHNFI</sequence>
<keyword evidence="2" id="KW-1185">Reference proteome</keyword>
<dbReference type="Proteomes" id="UP001055879">
    <property type="component" value="Linkage Group LG16"/>
</dbReference>
<name>A0ACB8XLL3_ARCLA</name>
<organism evidence="1 2">
    <name type="scientific">Arctium lappa</name>
    <name type="common">Greater burdock</name>
    <name type="synonym">Lappa major</name>
    <dbReference type="NCBI Taxonomy" id="4217"/>
    <lineage>
        <taxon>Eukaryota</taxon>
        <taxon>Viridiplantae</taxon>
        <taxon>Streptophyta</taxon>
        <taxon>Embryophyta</taxon>
        <taxon>Tracheophyta</taxon>
        <taxon>Spermatophyta</taxon>
        <taxon>Magnoliopsida</taxon>
        <taxon>eudicotyledons</taxon>
        <taxon>Gunneridae</taxon>
        <taxon>Pentapetalae</taxon>
        <taxon>asterids</taxon>
        <taxon>campanulids</taxon>
        <taxon>Asterales</taxon>
        <taxon>Asteraceae</taxon>
        <taxon>Carduoideae</taxon>
        <taxon>Cardueae</taxon>
        <taxon>Arctiinae</taxon>
        <taxon>Arctium</taxon>
    </lineage>
</organism>
<dbReference type="EMBL" id="CM042062">
    <property type="protein sequence ID" value="KAI3669015.1"/>
    <property type="molecule type" value="Genomic_DNA"/>
</dbReference>
<gene>
    <name evidence="1" type="ORF">L6452_40234</name>
</gene>
<protein>
    <submittedName>
        <fullName evidence="1">Uncharacterized protein</fullName>
    </submittedName>
</protein>
<proteinExistence type="predicted"/>
<accession>A0ACB8XLL3</accession>
<reference evidence="2" key="1">
    <citation type="journal article" date="2022" name="Mol. Ecol. Resour.">
        <title>The genomes of chicory, endive, great burdock and yacon provide insights into Asteraceae palaeo-polyploidization history and plant inulin production.</title>
        <authorList>
            <person name="Fan W."/>
            <person name="Wang S."/>
            <person name="Wang H."/>
            <person name="Wang A."/>
            <person name="Jiang F."/>
            <person name="Liu H."/>
            <person name="Zhao H."/>
            <person name="Xu D."/>
            <person name="Zhang Y."/>
        </authorList>
    </citation>
    <scope>NUCLEOTIDE SEQUENCE [LARGE SCALE GENOMIC DNA]</scope>
    <source>
        <strain evidence="2">cv. Niubang</strain>
    </source>
</reference>
<evidence type="ECO:0000313" key="2">
    <source>
        <dbReference type="Proteomes" id="UP001055879"/>
    </source>
</evidence>
<evidence type="ECO:0000313" key="1">
    <source>
        <dbReference type="EMBL" id="KAI3669015.1"/>
    </source>
</evidence>
<reference evidence="1 2" key="2">
    <citation type="journal article" date="2022" name="Mol. Ecol. Resour.">
        <title>The genomes of chicory, endive, great burdock and yacon provide insights into Asteraceae paleo-polyploidization history and plant inulin production.</title>
        <authorList>
            <person name="Fan W."/>
            <person name="Wang S."/>
            <person name="Wang H."/>
            <person name="Wang A."/>
            <person name="Jiang F."/>
            <person name="Liu H."/>
            <person name="Zhao H."/>
            <person name="Xu D."/>
            <person name="Zhang Y."/>
        </authorList>
    </citation>
    <scope>NUCLEOTIDE SEQUENCE [LARGE SCALE GENOMIC DNA]</scope>
    <source>
        <strain evidence="2">cv. Niubang</strain>
    </source>
</reference>
<comment type="caution">
    <text evidence="1">The sequence shown here is derived from an EMBL/GenBank/DDBJ whole genome shotgun (WGS) entry which is preliminary data.</text>
</comment>